<dbReference type="Gene3D" id="2.60.40.1890">
    <property type="entry name" value="PCu(A)C copper chaperone"/>
    <property type="match status" value="1"/>
</dbReference>
<dbReference type="PANTHER" id="PTHR36302">
    <property type="entry name" value="BLR7088 PROTEIN"/>
    <property type="match status" value="1"/>
</dbReference>
<organism evidence="2 3">
    <name type="scientific">Dankookia rubra</name>
    <dbReference type="NCBI Taxonomy" id="1442381"/>
    <lineage>
        <taxon>Bacteria</taxon>
        <taxon>Pseudomonadati</taxon>
        <taxon>Pseudomonadota</taxon>
        <taxon>Alphaproteobacteria</taxon>
        <taxon>Acetobacterales</taxon>
        <taxon>Roseomonadaceae</taxon>
        <taxon>Dankookia</taxon>
    </lineage>
</organism>
<dbReference type="AlphaFoldDB" id="A0A4R5Q355"/>
<accession>A0A4R5Q355</accession>
<name>A0A4R5Q355_9PROT</name>
<dbReference type="PANTHER" id="PTHR36302:SF1">
    <property type="entry name" value="COPPER CHAPERONE PCU(A)C"/>
    <property type="match status" value="1"/>
</dbReference>
<comment type="caution">
    <text evidence="2">The sequence shown here is derived from an EMBL/GenBank/DDBJ whole genome shotgun (WGS) entry which is preliminary data.</text>
</comment>
<proteinExistence type="predicted"/>
<reference evidence="2 3" key="1">
    <citation type="journal article" date="2016" name="J. Microbiol.">
        <title>Dankookia rubra gen. nov., sp. nov., an alphaproteobacterium isolated from sediment of a shallow stream.</title>
        <authorList>
            <person name="Kim W.H."/>
            <person name="Kim D.H."/>
            <person name="Kang K."/>
            <person name="Ahn T.Y."/>
        </authorList>
    </citation>
    <scope>NUCLEOTIDE SEQUENCE [LARGE SCALE GENOMIC DNA]</scope>
    <source>
        <strain evidence="2 3">JCM30602</strain>
    </source>
</reference>
<dbReference type="InterPro" id="IPR007410">
    <property type="entry name" value="LpqE-like"/>
</dbReference>
<evidence type="ECO:0000313" key="3">
    <source>
        <dbReference type="Proteomes" id="UP000295096"/>
    </source>
</evidence>
<dbReference type="RefSeq" id="WP_133293389.1">
    <property type="nucleotide sequence ID" value="NZ_SMSJ01000269.1"/>
</dbReference>
<evidence type="ECO:0000256" key="1">
    <source>
        <dbReference type="SAM" id="SignalP"/>
    </source>
</evidence>
<keyword evidence="3" id="KW-1185">Reference proteome</keyword>
<protein>
    <submittedName>
        <fullName evidence="2">Copper chaperone PCu(A)C</fullName>
    </submittedName>
</protein>
<dbReference type="Pfam" id="PF04314">
    <property type="entry name" value="PCuAC"/>
    <property type="match status" value="1"/>
</dbReference>
<feature type="signal peptide" evidence="1">
    <location>
        <begin position="1"/>
        <end position="29"/>
    </location>
</feature>
<evidence type="ECO:0000313" key="2">
    <source>
        <dbReference type="EMBL" id="TDH55967.1"/>
    </source>
</evidence>
<sequence length="161" mass="16990">MHRRLLLRTPVLLAPVLLAPFLPARPARAQQQGDIAVTMPWTRAAGQNGTGAGFLAIANHGGAADRLIGASSPIARVTEIHTHLREGDILRMRPVAAVDLPPGGTVTLQPGGFHLMLIGLKEPLIQGQSVPLTLRFERAGEVQVMLAVQPAGARGPMAHGH</sequence>
<keyword evidence="1" id="KW-0732">Signal</keyword>
<dbReference type="InterPro" id="IPR058248">
    <property type="entry name" value="Lxx211020-like"/>
</dbReference>
<dbReference type="SUPFAM" id="SSF110087">
    <property type="entry name" value="DR1885-like metal-binding protein"/>
    <property type="match status" value="1"/>
</dbReference>
<dbReference type="EMBL" id="SMSJ01000269">
    <property type="protein sequence ID" value="TDH55967.1"/>
    <property type="molecule type" value="Genomic_DNA"/>
</dbReference>
<dbReference type="Proteomes" id="UP000295096">
    <property type="component" value="Unassembled WGS sequence"/>
</dbReference>
<dbReference type="InterPro" id="IPR036182">
    <property type="entry name" value="PCuAC_sf"/>
</dbReference>
<feature type="chain" id="PRO_5020745663" evidence="1">
    <location>
        <begin position="30"/>
        <end position="161"/>
    </location>
</feature>
<gene>
    <name evidence="2" type="ORF">E2C06_36490</name>
</gene>
<dbReference type="OrthoDB" id="9796962at2"/>